<dbReference type="EMBL" id="KV425932">
    <property type="protein sequence ID" value="KZV97245.1"/>
    <property type="molecule type" value="Genomic_DNA"/>
</dbReference>
<accession>A0A165L2F4</accession>
<proteinExistence type="predicted"/>
<evidence type="ECO:0000313" key="3">
    <source>
        <dbReference type="Proteomes" id="UP000077266"/>
    </source>
</evidence>
<protein>
    <submittedName>
        <fullName evidence="2">Uncharacterized protein</fullName>
    </submittedName>
</protein>
<feature type="region of interest" description="Disordered" evidence="1">
    <location>
        <begin position="1"/>
        <end position="58"/>
    </location>
</feature>
<reference evidence="2 3" key="1">
    <citation type="journal article" date="2016" name="Mol. Biol. Evol.">
        <title>Comparative Genomics of Early-Diverging Mushroom-Forming Fungi Provides Insights into the Origins of Lignocellulose Decay Capabilities.</title>
        <authorList>
            <person name="Nagy L.G."/>
            <person name="Riley R."/>
            <person name="Tritt A."/>
            <person name="Adam C."/>
            <person name="Daum C."/>
            <person name="Floudas D."/>
            <person name="Sun H."/>
            <person name="Yadav J.S."/>
            <person name="Pangilinan J."/>
            <person name="Larsson K.H."/>
            <person name="Matsuura K."/>
            <person name="Barry K."/>
            <person name="Labutti K."/>
            <person name="Kuo R."/>
            <person name="Ohm R.A."/>
            <person name="Bhattacharya S.S."/>
            <person name="Shirouzu T."/>
            <person name="Yoshinaga Y."/>
            <person name="Martin F.M."/>
            <person name="Grigoriev I.V."/>
            <person name="Hibbett D.S."/>
        </authorList>
    </citation>
    <scope>NUCLEOTIDE SEQUENCE [LARGE SCALE GENOMIC DNA]</scope>
    <source>
        <strain evidence="2 3">HHB12029</strain>
    </source>
</reference>
<name>A0A165L2F4_EXIGL</name>
<sequence>MQTSRFTNPALSTRAPFAQVNRPPVPMTGAIPHKSKRHRGSENQRPAAPAPAHSYATPIQESNDQRAMYDHEREQEAQEVDRIRSIGRIILRFYAPFDDLTNLLRLAASINSPHPPKLRPAERRLAELGGRILAAFDDLPALINKRGVKDVGDIVRPHLSPARVVLISS</sequence>
<dbReference type="InParanoid" id="A0A165L2F4"/>
<keyword evidence="3" id="KW-1185">Reference proteome</keyword>
<evidence type="ECO:0000313" key="2">
    <source>
        <dbReference type="EMBL" id="KZV97245.1"/>
    </source>
</evidence>
<gene>
    <name evidence="2" type="ORF">EXIGLDRAFT_383161</name>
</gene>
<organism evidence="2 3">
    <name type="scientific">Exidia glandulosa HHB12029</name>
    <dbReference type="NCBI Taxonomy" id="1314781"/>
    <lineage>
        <taxon>Eukaryota</taxon>
        <taxon>Fungi</taxon>
        <taxon>Dikarya</taxon>
        <taxon>Basidiomycota</taxon>
        <taxon>Agaricomycotina</taxon>
        <taxon>Agaricomycetes</taxon>
        <taxon>Auriculariales</taxon>
        <taxon>Exidiaceae</taxon>
        <taxon>Exidia</taxon>
    </lineage>
</organism>
<evidence type="ECO:0000256" key="1">
    <source>
        <dbReference type="SAM" id="MobiDB-lite"/>
    </source>
</evidence>
<feature type="compositionally biased region" description="Polar residues" evidence="1">
    <location>
        <begin position="1"/>
        <end position="11"/>
    </location>
</feature>
<dbReference type="AlphaFoldDB" id="A0A165L2F4"/>
<dbReference type="Proteomes" id="UP000077266">
    <property type="component" value="Unassembled WGS sequence"/>
</dbReference>